<evidence type="ECO:0000256" key="2">
    <source>
        <dbReference type="SAM" id="MobiDB-lite"/>
    </source>
</evidence>
<name>A0A2G9TDN2_TELCI</name>
<evidence type="ECO:0000259" key="3">
    <source>
        <dbReference type="PROSITE" id="PS50172"/>
    </source>
</evidence>
<feature type="domain" description="BRCT" evidence="3">
    <location>
        <begin position="248"/>
        <end position="330"/>
    </location>
</feature>
<feature type="region of interest" description="Disordered" evidence="2">
    <location>
        <begin position="145"/>
        <end position="183"/>
    </location>
</feature>
<reference evidence="4 5" key="1">
    <citation type="submission" date="2015-09" db="EMBL/GenBank/DDBJ databases">
        <title>Draft genome of the parasitic nematode Teladorsagia circumcincta isolate WARC Sus (inbred).</title>
        <authorList>
            <person name="Mitreva M."/>
        </authorList>
    </citation>
    <scope>NUCLEOTIDE SEQUENCE [LARGE SCALE GENOMIC DNA]</scope>
    <source>
        <strain evidence="4 5">S</strain>
    </source>
</reference>
<proteinExistence type="predicted"/>
<dbReference type="GO" id="GO:0007095">
    <property type="term" value="P:mitotic G2 DNA damage checkpoint signaling"/>
    <property type="evidence" value="ECO:0007669"/>
    <property type="project" value="TreeGrafter"/>
</dbReference>
<organism evidence="4 5">
    <name type="scientific">Teladorsagia circumcincta</name>
    <name type="common">Brown stomach worm</name>
    <name type="synonym">Ostertagia circumcincta</name>
    <dbReference type="NCBI Taxonomy" id="45464"/>
    <lineage>
        <taxon>Eukaryota</taxon>
        <taxon>Metazoa</taxon>
        <taxon>Ecdysozoa</taxon>
        <taxon>Nematoda</taxon>
        <taxon>Chromadorea</taxon>
        <taxon>Rhabditida</taxon>
        <taxon>Rhabditina</taxon>
        <taxon>Rhabditomorpha</taxon>
        <taxon>Strongyloidea</taxon>
        <taxon>Trichostrongylidae</taxon>
        <taxon>Teladorsagia</taxon>
    </lineage>
</organism>
<dbReference type="PROSITE" id="PS50172">
    <property type="entry name" value="BRCT"/>
    <property type="match status" value="2"/>
</dbReference>
<gene>
    <name evidence="4" type="ORF">TELCIR_22521</name>
</gene>
<dbReference type="InterPro" id="IPR001357">
    <property type="entry name" value="BRCT_dom"/>
</dbReference>
<evidence type="ECO:0000256" key="1">
    <source>
        <dbReference type="ARBA" id="ARBA00022737"/>
    </source>
</evidence>
<dbReference type="InterPro" id="IPR036420">
    <property type="entry name" value="BRCT_dom_sf"/>
</dbReference>
<keyword evidence="1" id="KW-0677">Repeat</keyword>
<dbReference type="Pfam" id="PF00533">
    <property type="entry name" value="BRCT"/>
    <property type="match status" value="2"/>
</dbReference>
<dbReference type="GO" id="GO:0006270">
    <property type="term" value="P:DNA replication initiation"/>
    <property type="evidence" value="ECO:0007669"/>
    <property type="project" value="TreeGrafter"/>
</dbReference>
<dbReference type="PANTHER" id="PTHR13561">
    <property type="entry name" value="DNA REPLICATION REGULATOR DPB11-RELATED"/>
    <property type="match status" value="1"/>
</dbReference>
<dbReference type="CDD" id="cd00027">
    <property type="entry name" value="BRCT"/>
    <property type="match status" value="1"/>
</dbReference>
<dbReference type="Proteomes" id="UP000230423">
    <property type="component" value="Unassembled WGS sequence"/>
</dbReference>
<dbReference type="OrthoDB" id="2384350at2759"/>
<dbReference type="AlphaFoldDB" id="A0A2G9TDN2"/>
<feature type="compositionally biased region" description="Polar residues" evidence="2">
    <location>
        <begin position="146"/>
        <end position="155"/>
    </location>
</feature>
<evidence type="ECO:0000313" key="5">
    <source>
        <dbReference type="Proteomes" id="UP000230423"/>
    </source>
</evidence>
<dbReference type="SUPFAM" id="SSF52113">
    <property type="entry name" value="BRCT domain"/>
    <property type="match status" value="2"/>
</dbReference>
<dbReference type="CDD" id="cd17716">
    <property type="entry name" value="BRCT_microcephalin_rpt1"/>
    <property type="match status" value="1"/>
</dbReference>
<dbReference type="Gene3D" id="3.40.50.10190">
    <property type="entry name" value="BRCT domain"/>
    <property type="match status" value="2"/>
</dbReference>
<dbReference type="GO" id="GO:0033314">
    <property type="term" value="P:mitotic DNA replication checkpoint signaling"/>
    <property type="evidence" value="ECO:0007669"/>
    <property type="project" value="TreeGrafter"/>
</dbReference>
<dbReference type="EMBL" id="KZ383067">
    <property type="protein sequence ID" value="PIO56086.1"/>
    <property type="molecule type" value="Genomic_DNA"/>
</dbReference>
<evidence type="ECO:0000313" key="4">
    <source>
        <dbReference type="EMBL" id="PIO56086.1"/>
    </source>
</evidence>
<dbReference type="SMART" id="SM00292">
    <property type="entry name" value="BRCT"/>
    <property type="match status" value="2"/>
</dbReference>
<sequence>MKRSLFSVAESCDIGADLQESFCSILSGCRVNVEMGCCTESSADVRSRLRRMGAVVSRRFTETTTHVVFSFGGRAAILRHAFALSKRPFLVDPHWVYECFNTQTHVPEEQYSLYDCRFLMNKTRYVDVSGGSTFVEIMQIKKTKVSDGNGSNSANGPRKHNIQHKQTITGNDPEEGRASRVHSSQKCLAAIENSSEMGGLLGFRAPSHGGVYAPLVETASSMINHLQLASTSEEFVKKKQAPIVAKSRNGIVFTGFFREKERELHPIASELRLKVQTKITARTYCVVSANGDRTLNTLRAVVSGIPVVKTEWLDACAEANRFLPLDQFYHNRWQKLIQVLFVIDE</sequence>
<dbReference type="PANTHER" id="PTHR13561:SF20">
    <property type="entry name" value="DNA TOPOISOMERASE 2-BINDING PROTEIN 1"/>
    <property type="match status" value="1"/>
</dbReference>
<feature type="domain" description="BRCT" evidence="3">
    <location>
        <begin position="21"/>
        <end position="113"/>
    </location>
</feature>
<accession>A0A2G9TDN2</accession>
<protein>
    <submittedName>
        <fullName evidence="4">BRCA1 protein</fullName>
    </submittedName>
</protein>
<keyword evidence="5" id="KW-1185">Reference proteome</keyword>